<dbReference type="InterPro" id="IPR003439">
    <property type="entry name" value="ABC_transporter-like_ATP-bd"/>
</dbReference>
<keyword evidence="4" id="KW-0547">Nucleotide-binding</keyword>
<proteinExistence type="predicted"/>
<dbReference type="SMART" id="SM00382">
    <property type="entry name" value="AAA"/>
    <property type="match status" value="1"/>
</dbReference>
<accession>A0ABQ6C8Z5</accession>
<dbReference type="InterPro" id="IPR050093">
    <property type="entry name" value="ABC_SmlMolc_Importer"/>
</dbReference>
<keyword evidence="8" id="KW-0472">Membrane</keyword>
<evidence type="ECO:0000313" key="10">
    <source>
        <dbReference type="EMBL" id="GLS14751.1"/>
    </source>
</evidence>
<dbReference type="InterPro" id="IPR008995">
    <property type="entry name" value="Mo/tungstate-bd_C_term_dom"/>
</dbReference>
<evidence type="ECO:0000256" key="6">
    <source>
        <dbReference type="ARBA" id="ARBA00023004"/>
    </source>
</evidence>
<dbReference type="Gene3D" id="3.40.50.300">
    <property type="entry name" value="P-loop containing nucleotide triphosphate hydrolases"/>
    <property type="match status" value="1"/>
</dbReference>
<dbReference type="Pfam" id="PF08402">
    <property type="entry name" value="TOBE_2"/>
    <property type="match status" value="1"/>
</dbReference>
<dbReference type="PANTHER" id="PTHR42781:SF4">
    <property type="entry name" value="SPERMIDINE_PUTRESCINE IMPORT ATP-BINDING PROTEIN POTA"/>
    <property type="match status" value="1"/>
</dbReference>
<keyword evidence="5 10" id="KW-0067">ATP-binding</keyword>
<dbReference type="GO" id="GO:0005524">
    <property type="term" value="F:ATP binding"/>
    <property type="evidence" value="ECO:0007669"/>
    <property type="project" value="UniProtKB-KW"/>
</dbReference>
<evidence type="ECO:0000256" key="2">
    <source>
        <dbReference type="ARBA" id="ARBA00022475"/>
    </source>
</evidence>
<name>A0ABQ6C8Z5_9BURK</name>
<dbReference type="InterPro" id="IPR027417">
    <property type="entry name" value="P-loop_NTPase"/>
</dbReference>
<dbReference type="CDD" id="cd03259">
    <property type="entry name" value="ABC_Carb_Solutes_like"/>
    <property type="match status" value="1"/>
</dbReference>
<protein>
    <submittedName>
        <fullName evidence="10">Iron ABC transporter ATP-binding protein</fullName>
    </submittedName>
</protein>
<keyword evidence="6" id="KW-0408">Iron</keyword>
<dbReference type="EMBL" id="BSPB01000015">
    <property type="protein sequence ID" value="GLS14751.1"/>
    <property type="molecule type" value="Genomic_DNA"/>
</dbReference>
<evidence type="ECO:0000256" key="3">
    <source>
        <dbReference type="ARBA" id="ARBA00022496"/>
    </source>
</evidence>
<evidence type="ECO:0000256" key="4">
    <source>
        <dbReference type="ARBA" id="ARBA00022741"/>
    </source>
</evidence>
<evidence type="ECO:0000256" key="5">
    <source>
        <dbReference type="ARBA" id="ARBA00022840"/>
    </source>
</evidence>
<dbReference type="InterPro" id="IPR003593">
    <property type="entry name" value="AAA+_ATPase"/>
</dbReference>
<comment type="caution">
    <text evidence="10">The sequence shown here is derived from an EMBL/GenBank/DDBJ whole genome shotgun (WGS) entry which is preliminary data.</text>
</comment>
<dbReference type="PANTHER" id="PTHR42781">
    <property type="entry name" value="SPERMIDINE/PUTRESCINE IMPORT ATP-BINDING PROTEIN POTA"/>
    <property type="match status" value="1"/>
</dbReference>
<dbReference type="PROSITE" id="PS50893">
    <property type="entry name" value="ABC_TRANSPORTER_2"/>
    <property type="match status" value="1"/>
</dbReference>
<dbReference type="PROSITE" id="PS00211">
    <property type="entry name" value="ABC_TRANSPORTER_1"/>
    <property type="match status" value="1"/>
</dbReference>
<evidence type="ECO:0000256" key="8">
    <source>
        <dbReference type="ARBA" id="ARBA00023136"/>
    </source>
</evidence>
<evidence type="ECO:0000259" key="9">
    <source>
        <dbReference type="PROSITE" id="PS50893"/>
    </source>
</evidence>
<dbReference type="InterPro" id="IPR017871">
    <property type="entry name" value="ABC_transporter-like_CS"/>
</dbReference>
<keyword evidence="3" id="KW-0410">Iron transport</keyword>
<dbReference type="InterPro" id="IPR013611">
    <property type="entry name" value="Transp-assoc_OB_typ2"/>
</dbReference>
<dbReference type="SUPFAM" id="SSF50331">
    <property type="entry name" value="MOP-like"/>
    <property type="match status" value="1"/>
</dbReference>
<evidence type="ECO:0000256" key="7">
    <source>
        <dbReference type="ARBA" id="ARBA00023065"/>
    </source>
</evidence>
<reference evidence="11" key="1">
    <citation type="journal article" date="2019" name="Int. J. Syst. Evol. Microbiol.">
        <title>The Global Catalogue of Microorganisms (GCM) 10K type strain sequencing project: providing services to taxonomists for standard genome sequencing and annotation.</title>
        <authorList>
            <consortium name="The Broad Institute Genomics Platform"/>
            <consortium name="The Broad Institute Genome Sequencing Center for Infectious Disease"/>
            <person name="Wu L."/>
            <person name="Ma J."/>
        </authorList>
    </citation>
    <scope>NUCLEOTIDE SEQUENCE [LARGE SCALE GENOMIC DNA]</scope>
    <source>
        <strain evidence="11">NBRC 109341</strain>
    </source>
</reference>
<dbReference type="InterPro" id="IPR015853">
    <property type="entry name" value="ABC_transpr_FbpC"/>
</dbReference>
<gene>
    <name evidence="10" type="ORF">GCM10007935_21830</name>
</gene>
<keyword evidence="2" id="KW-1003">Cell membrane</keyword>
<dbReference type="RefSeq" id="WP_284307816.1">
    <property type="nucleotide sequence ID" value="NZ_BSPB01000015.1"/>
</dbReference>
<dbReference type="SUPFAM" id="SSF52540">
    <property type="entry name" value="P-loop containing nucleoside triphosphate hydrolases"/>
    <property type="match status" value="1"/>
</dbReference>
<dbReference type="Proteomes" id="UP001156903">
    <property type="component" value="Unassembled WGS sequence"/>
</dbReference>
<keyword evidence="1" id="KW-0813">Transport</keyword>
<sequence>MLEVDRVTLGYGRTDVVQAVSLALPRGEIGCLLGPSGCGKTTLLRAIGGFEPLRAGRIALAGRTVASAEHHLPPRERGIGMVFQDHALFPHLNVQGNVAFGLGRLSAAERQRRVSEMLSLVGLEGLQKRWPHELSGGQQQRVALARALAPQPALLLLDEPFSNLDTSLRVAIAREIRAILRQAGATALMVTHDQHEAFAMADAVGVMVGGRLHQWDSAFDVYHRPATPEVARLIGEGVLLPAQAAGAGGPWQTVAGPVPADAPHFDADGTTQVLVRPEDLRIDAGSAVHGTVTERVFRGSHFLYTVQVDGTPVLVHGGMSQPHEIGATVGLMPRG</sequence>
<feature type="domain" description="ABC transporter" evidence="9">
    <location>
        <begin position="2"/>
        <end position="234"/>
    </location>
</feature>
<keyword evidence="7" id="KW-0406">Ion transport</keyword>
<keyword evidence="11" id="KW-1185">Reference proteome</keyword>
<evidence type="ECO:0000256" key="1">
    <source>
        <dbReference type="ARBA" id="ARBA00022448"/>
    </source>
</evidence>
<evidence type="ECO:0000313" key="11">
    <source>
        <dbReference type="Proteomes" id="UP001156903"/>
    </source>
</evidence>
<dbReference type="Pfam" id="PF00005">
    <property type="entry name" value="ABC_tran"/>
    <property type="match status" value="1"/>
</dbReference>
<organism evidence="10 11">
    <name type="scientific">Hydrogenophaga electricum</name>
    <dbReference type="NCBI Taxonomy" id="1230953"/>
    <lineage>
        <taxon>Bacteria</taxon>
        <taxon>Pseudomonadati</taxon>
        <taxon>Pseudomonadota</taxon>
        <taxon>Betaproteobacteria</taxon>
        <taxon>Burkholderiales</taxon>
        <taxon>Comamonadaceae</taxon>
        <taxon>Hydrogenophaga</taxon>
    </lineage>
</organism>